<evidence type="ECO:0000313" key="2">
    <source>
        <dbReference type="Proteomes" id="UP000814140"/>
    </source>
</evidence>
<reference evidence="1" key="1">
    <citation type="submission" date="2021-03" db="EMBL/GenBank/DDBJ databases">
        <authorList>
            <consortium name="DOE Joint Genome Institute"/>
            <person name="Ahrendt S."/>
            <person name="Looney B.P."/>
            <person name="Miyauchi S."/>
            <person name="Morin E."/>
            <person name="Drula E."/>
            <person name="Courty P.E."/>
            <person name="Chicoki N."/>
            <person name="Fauchery L."/>
            <person name="Kohler A."/>
            <person name="Kuo A."/>
            <person name="Labutti K."/>
            <person name="Pangilinan J."/>
            <person name="Lipzen A."/>
            <person name="Riley R."/>
            <person name="Andreopoulos W."/>
            <person name="He G."/>
            <person name="Johnson J."/>
            <person name="Barry K.W."/>
            <person name="Grigoriev I.V."/>
            <person name="Nagy L."/>
            <person name="Hibbett D."/>
            <person name="Henrissat B."/>
            <person name="Matheny P.B."/>
            <person name="Labbe J."/>
            <person name="Martin F."/>
        </authorList>
    </citation>
    <scope>NUCLEOTIDE SEQUENCE</scope>
    <source>
        <strain evidence="1">HHB10654</strain>
    </source>
</reference>
<dbReference type="Proteomes" id="UP000814140">
    <property type="component" value="Unassembled WGS sequence"/>
</dbReference>
<evidence type="ECO:0000313" key="1">
    <source>
        <dbReference type="EMBL" id="KAI0058822.1"/>
    </source>
</evidence>
<gene>
    <name evidence="1" type="ORF">BV25DRAFT_1829575</name>
</gene>
<proteinExistence type="predicted"/>
<keyword evidence="2" id="KW-1185">Reference proteome</keyword>
<organism evidence="1 2">
    <name type="scientific">Artomyces pyxidatus</name>
    <dbReference type="NCBI Taxonomy" id="48021"/>
    <lineage>
        <taxon>Eukaryota</taxon>
        <taxon>Fungi</taxon>
        <taxon>Dikarya</taxon>
        <taxon>Basidiomycota</taxon>
        <taxon>Agaricomycotina</taxon>
        <taxon>Agaricomycetes</taxon>
        <taxon>Russulales</taxon>
        <taxon>Auriscalpiaceae</taxon>
        <taxon>Artomyces</taxon>
    </lineage>
</organism>
<sequence>MSLTSLAHLLSRLDDSYGSFERAYAAYTDDARRGFQERADGQDVDTVKAAKEKIRHTLRDICDISREGTANGALVMQDVQTLLKKASEMENDVLNHVYGDNWGHLYNFIPVSCGNEVDDGSMGIKWSGIQELADLIANWPGKISGSTLEERKASVSGLTDLLYGEIGHPYDPASKPSSHSTPLARFSVNRPPLPHSLPSALRAFTEARCEIFSEDMPVPIHLRATDSVLAVLGAGGWKNRDPTLHLVNLDSIQCPDIFSDNILSIDVGLSDIARAIQLDSVRQQVYVGDADRVKSYQWTMDADQRITGSVPVHTLNTLGFSGPLGMKEGGTRLLRAGRMGLAVWDVERLPTHGVHGERVIGKELNREDLGSLRDNDDDEIELSAGTPPSQVVETSDLANIKHWGDHPNDPKKMIVTYENKYKLSCVDLETLHTVARYLGHGAYISDIQTNKDDPHSFITAANDGAVRLYDVRLPTPVLAISHNGEFINSALYEHIEGLPFIVIGGSDSQQIKVWDVRAKASLYELSTGNNEVNALSWDGPRQTLYSGTECQYVDRHGETFDYRRGKFPKPKPAITAYDEDEDMEDEDDSDYDSEDGEGNWPKHACHGEASFGYPLDSAGHRLYRYQFKADANPHVLPSSGYSRVDSDDYDW</sequence>
<accession>A0ACB8SRG0</accession>
<dbReference type="EMBL" id="MU277231">
    <property type="protein sequence ID" value="KAI0058822.1"/>
    <property type="molecule type" value="Genomic_DNA"/>
</dbReference>
<reference evidence="1" key="2">
    <citation type="journal article" date="2022" name="New Phytol.">
        <title>Evolutionary transition to the ectomycorrhizal habit in the genomes of a hyperdiverse lineage of mushroom-forming fungi.</title>
        <authorList>
            <person name="Looney B."/>
            <person name="Miyauchi S."/>
            <person name="Morin E."/>
            <person name="Drula E."/>
            <person name="Courty P.E."/>
            <person name="Kohler A."/>
            <person name="Kuo A."/>
            <person name="LaButti K."/>
            <person name="Pangilinan J."/>
            <person name="Lipzen A."/>
            <person name="Riley R."/>
            <person name="Andreopoulos W."/>
            <person name="He G."/>
            <person name="Johnson J."/>
            <person name="Nolan M."/>
            <person name="Tritt A."/>
            <person name="Barry K.W."/>
            <person name="Grigoriev I.V."/>
            <person name="Nagy L.G."/>
            <person name="Hibbett D."/>
            <person name="Henrissat B."/>
            <person name="Matheny P.B."/>
            <person name="Labbe J."/>
            <person name="Martin F.M."/>
        </authorList>
    </citation>
    <scope>NUCLEOTIDE SEQUENCE</scope>
    <source>
        <strain evidence="1">HHB10654</strain>
    </source>
</reference>
<comment type="caution">
    <text evidence="1">The sequence shown here is derived from an EMBL/GenBank/DDBJ whole genome shotgun (WGS) entry which is preliminary data.</text>
</comment>
<protein>
    <submittedName>
        <fullName evidence="1">Uncharacterized protein</fullName>
    </submittedName>
</protein>
<name>A0ACB8SRG0_9AGAM</name>